<comment type="caution">
    <text evidence="2">The sequence shown here is derived from an EMBL/GenBank/DDBJ whole genome shotgun (WGS) entry which is preliminary data.</text>
</comment>
<accession>A0ABP1RQ88</accession>
<sequence length="407" mass="46448">MYAVVHFFEDNSVAVVPDDWVTTDMESRQTQSAWPNERNMTKIDMMVKKSIKPSNDWKQYQIRVLKTYHNYSDARLAVPRATVQSQLSDFESQPEKDPINQDEFVSESEELVDKTPPPRKHKGKRLPKLKKKSIKRGQGVPNLQLVQSTPPNVSDSDESLISLPSFDELLSRMPHPSQNRQVNDVESPTCEFSDLPHVTTPRAQAGSSRCYGETQFNDRSEIIALKEMCAANFAMIKTNQKNMLSMMTAALTLVEGMKNVSAAENDEPDLFEVSFPMKTILEFENVEELLLNNKQFSTYVRGKLRVLGGSSLVDVTNGILRFLIMTDELANYFNYTGKGTKQRRPFMNSKLNSIIFETIIKDVKLDVTRNVIEKAVASWLRHTADRIKYEPRKPSNPMNQIQNQDTT</sequence>
<dbReference type="PANTHER" id="PTHR34153">
    <property type="entry name" value="SI:CH211-262H13.3-RELATED-RELATED"/>
    <property type="match status" value="1"/>
</dbReference>
<evidence type="ECO:0000313" key="2">
    <source>
        <dbReference type="EMBL" id="CAL8132952.1"/>
    </source>
</evidence>
<reference evidence="2 3" key="1">
    <citation type="submission" date="2024-08" db="EMBL/GenBank/DDBJ databases">
        <authorList>
            <person name="Cucini C."/>
            <person name="Frati F."/>
        </authorList>
    </citation>
    <scope>NUCLEOTIDE SEQUENCE [LARGE SCALE GENOMIC DNA]</scope>
</reference>
<feature type="compositionally biased region" description="Polar residues" evidence="1">
    <location>
        <begin position="144"/>
        <end position="154"/>
    </location>
</feature>
<evidence type="ECO:0008006" key="4">
    <source>
        <dbReference type="Google" id="ProtNLM"/>
    </source>
</evidence>
<evidence type="ECO:0000313" key="3">
    <source>
        <dbReference type="Proteomes" id="UP001642540"/>
    </source>
</evidence>
<feature type="region of interest" description="Disordered" evidence="1">
    <location>
        <begin position="86"/>
        <end position="158"/>
    </location>
</feature>
<proteinExistence type="predicted"/>
<dbReference type="PANTHER" id="PTHR34153:SF2">
    <property type="entry name" value="SI:CH211-262H13.3-RELATED"/>
    <property type="match status" value="1"/>
</dbReference>
<dbReference type="Proteomes" id="UP001642540">
    <property type="component" value="Unassembled WGS sequence"/>
</dbReference>
<protein>
    <recommendedName>
        <fullName evidence="4">DUF4806 domain-containing protein</fullName>
    </recommendedName>
</protein>
<dbReference type="EMBL" id="CAXLJM020000095">
    <property type="protein sequence ID" value="CAL8132952.1"/>
    <property type="molecule type" value="Genomic_DNA"/>
</dbReference>
<organism evidence="2 3">
    <name type="scientific">Orchesella dallaii</name>
    <dbReference type="NCBI Taxonomy" id="48710"/>
    <lineage>
        <taxon>Eukaryota</taxon>
        <taxon>Metazoa</taxon>
        <taxon>Ecdysozoa</taxon>
        <taxon>Arthropoda</taxon>
        <taxon>Hexapoda</taxon>
        <taxon>Collembola</taxon>
        <taxon>Entomobryomorpha</taxon>
        <taxon>Entomobryoidea</taxon>
        <taxon>Orchesellidae</taxon>
        <taxon>Orchesellinae</taxon>
        <taxon>Orchesella</taxon>
    </lineage>
</organism>
<keyword evidence="3" id="KW-1185">Reference proteome</keyword>
<name>A0ABP1RQ88_9HEXA</name>
<feature type="compositionally biased region" description="Basic residues" evidence="1">
    <location>
        <begin position="117"/>
        <end position="135"/>
    </location>
</feature>
<gene>
    <name evidence="2" type="ORF">ODALV1_LOCUS24840</name>
</gene>
<evidence type="ECO:0000256" key="1">
    <source>
        <dbReference type="SAM" id="MobiDB-lite"/>
    </source>
</evidence>
<feature type="region of interest" description="Disordered" evidence="1">
    <location>
        <begin position="176"/>
        <end position="205"/>
    </location>
</feature>
<feature type="compositionally biased region" description="Polar residues" evidence="1">
    <location>
        <begin position="176"/>
        <end position="186"/>
    </location>
</feature>